<keyword evidence="3" id="KW-1185">Reference proteome</keyword>
<organism evidence="2 3">
    <name type="scientific">Flagellimonas pacifica</name>
    <dbReference type="NCBI Taxonomy" id="1247520"/>
    <lineage>
        <taxon>Bacteria</taxon>
        <taxon>Pseudomonadati</taxon>
        <taxon>Bacteroidota</taxon>
        <taxon>Flavobacteriia</taxon>
        <taxon>Flavobacteriales</taxon>
        <taxon>Flavobacteriaceae</taxon>
        <taxon>Flagellimonas</taxon>
    </lineage>
</organism>
<dbReference type="EMBL" id="OBEH01000001">
    <property type="protein sequence ID" value="SNY94979.1"/>
    <property type="molecule type" value="Genomic_DNA"/>
</dbReference>
<proteinExistence type="predicted"/>
<dbReference type="Pfam" id="PF00561">
    <property type="entry name" value="Abhydrolase_1"/>
    <property type="match status" value="1"/>
</dbReference>
<protein>
    <submittedName>
        <fullName evidence="2">Pimeloyl-ACP methyl ester carboxylesterase</fullName>
    </submittedName>
</protein>
<dbReference type="PANTHER" id="PTHR42886">
    <property type="entry name" value="RE40534P-RELATED"/>
    <property type="match status" value="1"/>
</dbReference>
<dbReference type="GO" id="GO:0042171">
    <property type="term" value="F:lysophosphatidic acid acyltransferase activity"/>
    <property type="evidence" value="ECO:0007669"/>
    <property type="project" value="TreeGrafter"/>
</dbReference>
<dbReference type="GO" id="GO:0006654">
    <property type="term" value="P:phosphatidic acid biosynthetic process"/>
    <property type="evidence" value="ECO:0007669"/>
    <property type="project" value="TreeGrafter"/>
</dbReference>
<dbReference type="AlphaFoldDB" id="A0A285MCX0"/>
<evidence type="ECO:0000259" key="1">
    <source>
        <dbReference type="Pfam" id="PF00561"/>
    </source>
</evidence>
<evidence type="ECO:0000313" key="3">
    <source>
        <dbReference type="Proteomes" id="UP000219048"/>
    </source>
</evidence>
<evidence type="ECO:0000313" key="2">
    <source>
        <dbReference type="EMBL" id="SNY94979.1"/>
    </source>
</evidence>
<dbReference type="InterPro" id="IPR000073">
    <property type="entry name" value="AB_hydrolase_1"/>
</dbReference>
<dbReference type="Proteomes" id="UP000219048">
    <property type="component" value="Unassembled WGS sequence"/>
</dbReference>
<name>A0A285MCX0_9FLAO</name>
<accession>A0A285MCX0</accession>
<dbReference type="InterPro" id="IPR029058">
    <property type="entry name" value="AB_hydrolase_fold"/>
</dbReference>
<dbReference type="SUPFAM" id="SSF53474">
    <property type="entry name" value="alpha/beta-Hydrolases"/>
    <property type="match status" value="1"/>
</dbReference>
<dbReference type="PANTHER" id="PTHR42886:SF29">
    <property type="entry name" value="PUMMELIG, ISOFORM A"/>
    <property type="match status" value="1"/>
</dbReference>
<dbReference type="Gene3D" id="3.40.50.1820">
    <property type="entry name" value="alpha/beta hydrolase"/>
    <property type="match status" value="1"/>
</dbReference>
<feature type="domain" description="AB hydrolase-1" evidence="1">
    <location>
        <begin position="52"/>
        <end position="151"/>
    </location>
</feature>
<dbReference type="RefSeq" id="WP_097044323.1">
    <property type="nucleotide sequence ID" value="NZ_OBEH01000001.1"/>
</dbReference>
<gene>
    <name evidence="2" type="ORF">SAMN06265377_0642</name>
</gene>
<dbReference type="GO" id="GO:0055088">
    <property type="term" value="P:lipid homeostasis"/>
    <property type="evidence" value="ECO:0007669"/>
    <property type="project" value="TreeGrafter"/>
</dbReference>
<reference evidence="3" key="1">
    <citation type="submission" date="2017-09" db="EMBL/GenBank/DDBJ databases">
        <authorList>
            <person name="Varghese N."/>
            <person name="Submissions S."/>
        </authorList>
    </citation>
    <scope>NUCLEOTIDE SEQUENCE [LARGE SCALE GENOMIC DNA]</scope>
    <source>
        <strain evidence="3">DSM 25885</strain>
    </source>
</reference>
<sequence>MTSLYRSEQGKKAILHLYDEKLESLSIEYQYKIVDTSFGKTNVIVTGEPSNPPLFIIHGSNGCAPISLETYPNLSTQFQVFAVDVLAQPNKSAEIRLSMKDDSYGKWMNEIIVSLKLDKVTLVGFSFGGLAILKTLINNESKIKEVYLSAPAYIVNGNPLKALFKVFIPMKWFIRTKKIKFLEKFLDEIFTEKDEFAVKYLSQVFLHFNMDFTPVPIISKTEAQKITTPITLIAAKKDIMFPGEKMLKRASKIFTSLKRTVLLEDSKHVLNSMDNAKIEELILTK</sequence>
<dbReference type="OrthoDB" id="9780932at2"/>
<dbReference type="GO" id="GO:0052689">
    <property type="term" value="F:carboxylic ester hydrolase activity"/>
    <property type="evidence" value="ECO:0007669"/>
    <property type="project" value="TreeGrafter"/>
</dbReference>